<dbReference type="SUPFAM" id="SSF52540">
    <property type="entry name" value="P-loop containing nucleoside triphosphate hydrolases"/>
    <property type="match status" value="1"/>
</dbReference>
<evidence type="ECO:0000313" key="4">
    <source>
        <dbReference type="EMBL" id="CAI4033003.1"/>
    </source>
</evidence>
<protein>
    <submittedName>
        <fullName evidence="4">Antiactivator FleN</fullName>
    </submittedName>
</protein>
<dbReference type="GO" id="GO:0016887">
    <property type="term" value="F:ATP hydrolysis activity"/>
    <property type="evidence" value="ECO:0007669"/>
    <property type="project" value="TreeGrafter"/>
</dbReference>
<organism evidence="4 5">
    <name type="scientific">Nitrospira tepida</name>
    <dbReference type="NCBI Taxonomy" id="2973512"/>
    <lineage>
        <taxon>Bacteria</taxon>
        <taxon>Pseudomonadati</taxon>
        <taxon>Nitrospirota</taxon>
        <taxon>Nitrospiria</taxon>
        <taxon>Nitrospirales</taxon>
        <taxon>Nitrospiraceae</taxon>
        <taxon>Nitrospira</taxon>
    </lineage>
</organism>
<reference evidence="4" key="1">
    <citation type="submission" date="2022-10" db="EMBL/GenBank/DDBJ databases">
        <authorList>
            <person name="Koch H."/>
        </authorList>
    </citation>
    <scope>NUCLEOTIDE SEQUENCE</scope>
    <source>
        <strain evidence="4">DNF</strain>
    </source>
</reference>
<sequence>MDEALIVANPCEADGNPPPSFRVIAVTSGKGGVGKTNVVLNLALALARSGQRVLVFDADLGLGNVDVLLGIVPRYTLSDVLAGERRLREIMIQGPEGIMILPAGSAEWDLTALSPEQQVLIQEELERLSPSIDVLLIDTGAGISSNVLFFAAASQEIVVVAAPEPTSMADAYALMKVLAQRHRETRFRLLVNMAKTRREALEVYRRLLLVSGRFLNISIDYAGMIPADDYLPMAVQRQQAVLTAFPHAPSSAAFRRLAEVVLEWEPARHLKGGVQFFWNRLVTQA</sequence>
<dbReference type="Pfam" id="PF13614">
    <property type="entry name" value="AAA_31"/>
    <property type="match status" value="1"/>
</dbReference>
<gene>
    <name evidence="4" type="ORF">DNFV4_03433</name>
</gene>
<dbReference type="PANTHER" id="PTHR43384:SF4">
    <property type="entry name" value="CELLULOSE BIOSYNTHESIS PROTEIN BCSQ-RELATED"/>
    <property type="match status" value="1"/>
</dbReference>
<accession>A0AA86T9T9</accession>
<name>A0AA86T9T9_9BACT</name>
<keyword evidence="2" id="KW-0067">ATP-binding</keyword>
<keyword evidence="5" id="KW-1185">Reference proteome</keyword>
<dbReference type="Gene3D" id="3.40.50.300">
    <property type="entry name" value="P-loop containing nucleotide triphosphate hydrolases"/>
    <property type="match status" value="1"/>
</dbReference>
<dbReference type="InterPro" id="IPR025669">
    <property type="entry name" value="AAA_dom"/>
</dbReference>
<dbReference type="GO" id="GO:0005524">
    <property type="term" value="F:ATP binding"/>
    <property type="evidence" value="ECO:0007669"/>
    <property type="project" value="UniProtKB-KW"/>
</dbReference>
<keyword evidence="1" id="KW-0547">Nucleotide-binding</keyword>
<feature type="domain" description="AAA" evidence="3">
    <location>
        <begin position="22"/>
        <end position="185"/>
    </location>
</feature>
<dbReference type="InterPro" id="IPR027417">
    <property type="entry name" value="P-loop_NTPase"/>
</dbReference>
<dbReference type="InterPro" id="IPR033875">
    <property type="entry name" value="FlhG"/>
</dbReference>
<dbReference type="GO" id="GO:0009898">
    <property type="term" value="C:cytoplasmic side of plasma membrane"/>
    <property type="evidence" value="ECO:0007669"/>
    <property type="project" value="TreeGrafter"/>
</dbReference>
<dbReference type="RefSeq" id="WP_289269836.1">
    <property type="nucleotide sequence ID" value="NZ_OX365700.1"/>
</dbReference>
<evidence type="ECO:0000256" key="2">
    <source>
        <dbReference type="ARBA" id="ARBA00022840"/>
    </source>
</evidence>
<dbReference type="InterPro" id="IPR025501">
    <property type="entry name" value="MinD_FleN"/>
</dbReference>
<dbReference type="PIRSF" id="PIRSF003092">
    <property type="entry name" value="MinD"/>
    <property type="match status" value="1"/>
</dbReference>
<evidence type="ECO:0000313" key="5">
    <source>
        <dbReference type="Proteomes" id="UP001179121"/>
    </source>
</evidence>
<dbReference type="CDD" id="cd02038">
    <property type="entry name" value="FlhG-like"/>
    <property type="match status" value="1"/>
</dbReference>
<dbReference type="AlphaFoldDB" id="A0AA86T9T9"/>
<dbReference type="Proteomes" id="UP001179121">
    <property type="component" value="Chromosome"/>
</dbReference>
<dbReference type="GO" id="GO:0051782">
    <property type="term" value="P:negative regulation of cell division"/>
    <property type="evidence" value="ECO:0007669"/>
    <property type="project" value="TreeGrafter"/>
</dbReference>
<proteinExistence type="predicted"/>
<dbReference type="GO" id="GO:0005829">
    <property type="term" value="C:cytosol"/>
    <property type="evidence" value="ECO:0007669"/>
    <property type="project" value="TreeGrafter"/>
</dbReference>
<evidence type="ECO:0000256" key="1">
    <source>
        <dbReference type="ARBA" id="ARBA00022741"/>
    </source>
</evidence>
<dbReference type="PANTHER" id="PTHR43384">
    <property type="entry name" value="SEPTUM SITE-DETERMINING PROTEIN MIND HOMOLOG, CHLOROPLASTIC-RELATED"/>
    <property type="match status" value="1"/>
</dbReference>
<evidence type="ECO:0000259" key="3">
    <source>
        <dbReference type="Pfam" id="PF13614"/>
    </source>
</evidence>
<dbReference type="KEGG" id="nti:DNFV4_03433"/>
<dbReference type="InterPro" id="IPR050625">
    <property type="entry name" value="ParA/MinD_ATPase"/>
</dbReference>
<dbReference type="EMBL" id="OX365700">
    <property type="protein sequence ID" value="CAI4033003.1"/>
    <property type="molecule type" value="Genomic_DNA"/>
</dbReference>